<dbReference type="AlphaFoldDB" id="A0A1Q2M4R9"/>
<dbReference type="KEGG" id="maga:Mag101_08365"/>
<dbReference type="EMBL" id="CP019650">
    <property type="protein sequence ID" value="AQQ67649.1"/>
    <property type="molecule type" value="Genomic_DNA"/>
</dbReference>
<organism evidence="3 4">
    <name type="scientific">Microbulbifer agarilyticus</name>
    <dbReference type="NCBI Taxonomy" id="260552"/>
    <lineage>
        <taxon>Bacteria</taxon>
        <taxon>Pseudomonadati</taxon>
        <taxon>Pseudomonadota</taxon>
        <taxon>Gammaproteobacteria</taxon>
        <taxon>Cellvibrionales</taxon>
        <taxon>Microbulbiferaceae</taxon>
        <taxon>Microbulbifer</taxon>
    </lineage>
</organism>
<evidence type="ECO:0000256" key="1">
    <source>
        <dbReference type="SAM" id="MobiDB-lite"/>
    </source>
</evidence>
<accession>A0A1Q2M4R9</accession>
<protein>
    <recommendedName>
        <fullName evidence="2">Putative zinc-finger domain-containing protein</fullName>
    </recommendedName>
</protein>
<reference evidence="3" key="1">
    <citation type="submission" date="2017-02" db="EMBL/GenBank/DDBJ databases">
        <title>Genome of Microbulbifer agarilyticus GP101.</title>
        <authorList>
            <person name="Jung J."/>
            <person name="Bae S.S."/>
            <person name="Baek K."/>
        </authorList>
    </citation>
    <scope>NUCLEOTIDE SEQUENCE [LARGE SCALE GENOMIC DNA]</scope>
    <source>
        <strain evidence="3">GP101</strain>
    </source>
</reference>
<dbReference type="STRING" id="260552.Mag101_08365"/>
<keyword evidence="4" id="KW-1185">Reference proteome</keyword>
<gene>
    <name evidence="3" type="ORF">Mag101_08365</name>
</gene>
<dbReference type="Pfam" id="PF13490">
    <property type="entry name" value="zf-HC2"/>
    <property type="match status" value="1"/>
</dbReference>
<feature type="domain" description="Putative zinc-finger" evidence="2">
    <location>
        <begin position="4"/>
        <end position="38"/>
    </location>
</feature>
<dbReference type="OrthoDB" id="8374021at2"/>
<evidence type="ECO:0000259" key="2">
    <source>
        <dbReference type="Pfam" id="PF13490"/>
    </source>
</evidence>
<name>A0A1Q2M4R9_9GAMM</name>
<proteinExistence type="predicted"/>
<sequence>MMDCKQATRLLSEQQERNLSRREKLALKFHVFMCKACRNFGQQMGTLRDLARSYAKGEDNGSNPSKDKNPNE</sequence>
<feature type="region of interest" description="Disordered" evidence="1">
    <location>
        <begin position="52"/>
        <end position="72"/>
    </location>
</feature>
<evidence type="ECO:0000313" key="3">
    <source>
        <dbReference type="EMBL" id="AQQ67649.1"/>
    </source>
</evidence>
<dbReference type="InterPro" id="IPR027383">
    <property type="entry name" value="Znf_put"/>
</dbReference>
<evidence type="ECO:0000313" key="4">
    <source>
        <dbReference type="Proteomes" id="UP000188219"/>
    </source>
</evidence>
<dbReference type="Proteomes" id="UP000188219">
    <property type="component" value="Chromosome"/>
</dbReference>
<dbReference type="RefSeq" id="WP_077403382.1">
    <property type="nucleotide sequence ID" value="NZ_CP019650.1"/>
</dbReference>